<dbReference type="RefSeq" id="WP_106246786.1">
    <property type="nucleotide sequence ID" value="NZ_PVZC01000004.1"/>
</dbReference>
<comment type="caution">
    <text evidence="4">The sequence shown here is derived from an EMBL/GenBank/DDBJ whole genome shotgun (WGS) entry which is preliminary data.</text>
</comment>
<feature type="transmembrane region" description="Helical" evidence="2">
    <location>
        <begin position="284"/>
        <end position="306"/>
    </location>
</feature>
<feature type="domain" description="DUF418" evidence="3">
    <location>
        <begin position="230"/>
        <end position="394"/>
    </location>
</feature>
<dbReference type="EMBL" id="PVZC01000004">
    <property type="protein sequence ID" value="PRX99061.1"/>
    <property type="molecule type" value="Genomic_DNA"/>
</dbReference>
<feature type="transmembrane region" description="Helical" evidence="2">
    <location>
        <begin position="560"/>
        <end position="579"/>
    </location>
</feature>
<keyword evidence="2" id="KW-0812">Transmembrane</keyword>
<name>A0A2T0Q5S3_9ACTN</name>
<feature type="transmembrane region" description="Helical" evidence="2">
    <location>
        <begin position="159"/>
        <end position="184"/>
    </location>
</feature>
<dbReference type="PANTHER" id="PTHR30590">
    <property type="entry name" value="INNER MEMBRANE PROTEIN"/>
    <property type="match status" value="1"/>
</dbReference>
<dbReference type="InterPro" id="IPR052529">
    <property type="entry name" value="Bact_Transport_Assoc"/>
</dbReference>
<dbReference type="Proteomes" id="UP000237846">
    <property type="component" value="Unassembled WGS sequence"/>
</dbReference>
<feature type="transmembrane region" description="Helical" evidence="2">
    <location>
        <begin position="204"/>
        <end position="229"/>
    </location>
</feature>
<evidence type="ECO:0000259" key="3">
    <source>
        <dbReference type="Pfam" id="PF04235"/>
    </source>
</evidence>
<keyword evidence="5" id="KW-1185">Reference proteome</keyword>
<feature type="transmembrane region" description="Helical" evidence="2">
    <location>
        <begin position="136"/>
        <end position="152"/>
    </location>
</feature>
<feature type="transmembrane region" description="Helical" evidence="2">
    <location>
        <begin position="414"/>
        <end position="436"/>
    </location>
</feature>
<evidence type="ECO:0000256" key="1">
    <source>
        <dbReference type="SAM" id="MobiDB-lite"/>
    </source>
</evidence>
<feature type="transmembrane region" description="Helical" evidence="2">
    <location>
        <begin position="532"/>
        <end position="553"/>
    </location>
</feature>
<feature type="transmembrane region" description="Helical" evidence="2">
    <location>
        <begin position="327"/>
        <end position="351"/>
    </location>
</feature>
<reference evidence="4 5" key="1">
    <citation type="submission" date="2018-03" db="EMBL/GenBank/DDBJ databases">
        <title>Genomic Encyclopedia of Archaeal and Bacterial Type Strains, Phase II (KMG-II): from individual species to whole genera.</title>
        <authorList>
            <person name="Goeker M."/>
        </authorList>
    </citation>
    <scope>NUCLEOTIDE SEQUENCE [LARGE SCALE GENOMIC DNA]</scope>
    <source>
        <strain evidence="4 5">DSM 45601</strain>
    </source>
</reference>
<feature type="transmembrane region" description="Helical" evidence="2">
    <location>
        <begin position="456"/>
        <end position="476"/>
    </location>
</feature>
<keyword evidence="2" id="KW-0472">Membrane</keyword>
<feature type="transmembrane region" description="Helical" evidence="2">
    <location>
        <begin position="33"/>
        <end position="55"/>
    </location>
</feature>
<dbReference type="AlphaFoldDB" id="A0A2T0Q5S3"/>
<evidence type="ECO:0000313" key="4">
    <source>
        <dbReference type="EMBL" id="PRX99061.1"/>
    </source>
</evidence>
<keyword evidence="2" id="KW-1133">Transmembrane helix</keyword>
<protein>
    <submittedName>
        <fullName evidence="4">Putative membrane protein YeiB</fullName>
    </submittedName>
</protein>
<sequence length="615" mass="63106">MTAPPDAAPPDTPARGPVTDSERSLAPDLARGAMLLLIALAYAPLYLSATAPGVLNHPEGGGPLDAAVRFAELLLLDNRAYPMFAALFGYGLAVLVARQRANGTPDKGVRRLLRRRHGYLLLFGLVHGVLVFPPEILGPYGLAGLLTAWLLLRSERAPLVAACVLAPVLAVLSVAYGLATATVLHADATGFSPGVLAEPLLARLFGYPFGLLSTLFGFPVPVMVLLGAWAGRRGMLDRPGEHRAALRRTAAVCLPVSVLGAVPLALVGAGLWQPEPAVTGLLSGVHVLTGAAGGLGYAALFGLVGARPGVERAAAARVLAAVGKRSLSCYLFLSLALALLLGPLGLGLGAYLHSAGAALAGAAVWAAGAALAWALERAGRRGPAEALLRRLVYRDAGRPVRPAPSPDRGRLTRALLMCGAVGAPLFVAAFLVQGAVRPGYDPLQQPVSSLALGPGGWVQTVNFLVWGVLAPAFAVGLRRALRPGPGSLWGPPLVAVHGVGIVLSGVFPGDPIGWYPPGTPPGPLAAVTPTGIAHDVVGVAAFVALVLACFVFARGSGWGWAVYAVASGLAFAGFIIAAGDYAHLGGLYQKLALGTGWAFFAVLAARTLRRPARES</sequence>
<dbReference type="Pfam" id="PF04235">
    <property type="entry name" value="DUF418"/>
    <property type="match status" value="1"/>
</dbReference>
<evidence type="ECO:0000256" key="2">
    <source>
        <dbReference type="SAM" id="Phobius"/>
    </source>
</evidence>
<feature type="region of interest" description="Disordered" evidence="1">
    <location>
        <begin position="1"/>
        <end position="23"/>
    </location>
</feature>
<gene>
    <name evidence="4" type="ORF">CLV72_104641</name>
</gene>
<dbReference type="InterPro" id="IPR009339">
    <property type="entry name" value="DUF998"/>
</dbReference>
<feature type="transmembrane region" description="Helical" evidence="2">
    <location>
        <begin position="488"/>
        <end position="507"/>
    </location>
</feature>
<dbReference type="OrthoDB" id="8159487at2"/>
<feature type="compositionally biased region" description="Pro residues" evidence="1">
    <location>
        <begin position="1"/>
        <end position="12"/>
    </location>
</feature>
<feature type="transmembrane region" description="Helical" evidence="2">
    <location>
        <begin position="113"/>
        <end position="130"/>
    </location>
</feature>
<organism evidence="4 5">
    <name type="scientific">Allonocardiopsis opalescens</name>
    <dbReference type="NCBI Taxonomy" id="1144618"/>
    <lineage>
        <taxon>Bacteria</taxon>
        <taxon>Bacillati</taxon>
        <taxon>Actinomycetota</taxon>
        <taxon>Actinomycetes</taxon>
        <taxon>Streptosporangiales</taxon>
        <taxon>Allonocardiopsis</taxon>
    </lineage>
</organism>
<feature type="transmembrane region" description="Helical" evidence="2">
    <location>
        <begin position="591"/>
        <end position="608"/>
    </location>
</feature>
<evidence type="ECO:0000313" key="5">
    <source>
        <dbReference type="Proteomes" id="UP000237846"/>
    </source>
</evidence>
<dbReference type="InterPro" id="IPR007349">
    <property type="entry name" value="DUF418"/>
</dbReference>
<feature type="transmembrane region" description="Helical" evidence="2">
    <location>
        <begin position="250"/>
        <end position="272"/>
    </location>
</feature>
<accession>A0A2T0Q5S3</accession>
<dbReference type="PANTHER" id="PTHR30590:SF2">
    <property type="entry name" value="INNER MEMBRANE PROTEIN"/>
    <property type="match status" value="1"/>
</dbReference>
<dbReference type="Pfam" id="PF06197">
    <property type="entry name" value="DUF998"/>
    <property type="match status" value="1"/>
</dbReference>
<proteinExistence type="predicted"/>
<feature type="transmembrane region" description="Helical" evidence="2">
    <location>
        <begin position="357"/>
        <end position="375"/>
    </location>
</feature>
<feature type="transmembrane region" description="Helical" evidence="2">
    <location>
        <begin position="80"/>
        <end position="101"/>
    </location>
</feature>